<proteinExistence type="predicted"/>
<evidence type="ECO:0000259" key="2">
    <source>
        <dbReference type="Pfam" id="PF24758"/>
    </source>
</evidence>
<keyword evidence="1" id="KW-0472">Membrane</keyword>
<organism evidence="3 4">
    <name type="scientific">Eleusine coracana subsp. coracana</name>
    <dbReference type="NCBI Taxonomy" id="191504"/>
    <lineage>
        <taxon>Eukaryota</taxon>
        <taxon>Viridiplantae</taxon>
        <taxon>Streptophyta</taxon>
        <taxon>Embryophyta</taxon>
        <taxon>Tracheophyta</taxon>
        <taxon>Spermatophyta</taxon>
        <taxon>Magnoliopsida</taxon>
        <taxon>Liliopsida</taxon>
        <taxon>Poales</taxon>
        <taxon>Poaceae</taxon>
        <taxon>PACMAD clade</taxon>
        <taxon>Chloridoideae</taxon>
        <taxon>Cynodonteae</taxon>
        <taxon>Eleusininae</taxon>
        <taxon>Eleusine</taxon>
    </lineage>
</organism>
<evidence type="ECO:0000313" key="4">
    <source>
        <dbReference type="Proteomes" id="UP001054889"/>
    </source>
</evidence>
<keyword evidence="4" id="KW-1185">Reference proteome</keyword>
<keyword evidence="1" id="KW-1133">Transmembrane helix</keyword>
<feature type="domain" description="F-box/LRR-repeat protein 15/At3g58940/PEG3-like LRR" evidence="2">
    <location>
        <begin position="13"/>
        <end position="143"/>
    </location>
</feature>
<dbReference type="EMBL" id="BQKI01000077">
    <property type="protein sequence ID" value="GJN24302.1"/>
    <property type="molecule type" value="Genomic_DNA"/>
</dbReference>
<protein>
    <recommendedName>
        <fullName evidence="2">F-box/LRR-repeat protein 15/At3g58940/PEG3-like LRR domain-containing protein</fullName>
    </recommendedName>
</protein>
<feature type="transmembrane region" description="Helical" evidence="1">
    <location>
        <begin position="198"/>
        <end position="222"/>
    </location>
</feature>
<comment type="caution">
    <text evidence="3">The sequence shown here is derived from an EMBL/GenBank/DDBJ whole genome shotgun (WGS) entry which is preliminary data.</text>
</comment>
<accession>A0AAV5EN78</accession>
<dbReference type="PANTHER" id="PTHR34709:SF61">
    <property type="entry name" value="OS07G0229100 PROTEIN"/>
    <property type="match status" value="1"/>
</dbReference>
<dbReference type="PANTHER" id="PTHR34709">
    <property type="entry name" value="OS10G0396666 PROTEIN"/>
    <property type="match status" value="1"/>
</dbReference>
<dbReference type="Proteomes" id="UP001054889">
    <property type="component" value="Unassembled WGS sequence"/>
</dbReference>
<dbReference type="InterPro" id="IPR055411">
    <property type="entry name" value="LRR_FXL15/At3g58940/PEG3-like"/>
</dbReference>
<sequence length="226" mass="25117">MRPERNEEEVGAVPLPCFGNATTIDLNLGFLRLALPSSGAFARLAELGLKRVRFQGPLKLGDVVSSPRSPCLRILSVCDSFGVDSLTVHSKSLLRMELSSLNGLQELTIDAPALKELQLLYCFDQIQPVVDIAAPQLVSLYWNDACHRISVQLGNLGQLQLLSTNYILVYGPQCTRRHNHEIQWLLQRFQAIHSLDIMLFYGSVVSSHILAVVQLRGVYLGFMMLG</sequence>
<dbReference type="Pfam" id="PF24758">
    <property type="entry name" value="LRR_At5g56370"/>
    <property type="match status" value="1"/>
</dbReference>
<evidence type="ECO:0000256" key="1">
    <source>
        <dbReference type="SAM" id="Phobius"/>
    </source>
</evidence>
<evidence type="ECO:0000313" key="3">
    <source>
        <dbReference type="EMBL" id="GJN24302.1"/>
    </source>
</evidence>
<keyword evidence="1" id="KW-0812">Transmembrane</keyword>
<name>A0AAV5EN78_ELECO</name>
<reference evidence="3" key="1">
    <citation type="journal article" date="2018" name="DNA Res.">
        <title>Multiple hybrid de novo genome assembly of finger millet, an orphan allotetraploid crop.</title>
        <authorList>
            <person name="Hatakeyama M."/>
            <person name="Aluri S."/>
            <person name="Balachadran M.T."/>
            <person name="Sivarajan S.R."/>
            <person name="Patrignani A."/>
            <person name="Gruter S."/>
            <person name="Poveda L."/>
            <person name="Shimizu-Inatsugi R."/>
            <person name="Baeten J."/>
            <person name="Francoijs K.J."/>
            <person name="Nataraja K.N."/>
            <person name="Reddy Y.A.N."/>
            <person name="Phadnis S."/>
            <person name="Ravikumar R.L."/>
            <person name="Schlapbach R."/>
            <person name="Sreeman S.M."/>
            <person name="Shimizu K.K."/>
        </authorList>
    </citation>
    <scope>NUCLEOTIDE SEQUENCE</scope>
</reference>
<gene>
    <name evidence="3" type="primary">gb12036</name>
    <name evidence="3" type="ORF">PR202_gb12036</name>
</gene>
<dbReference type="AlphaFoldDB" id="A0AAV5EN78"/>
<dbReference type="InterPro" id="IPR055312">
    <property type="entry name" value="FBL15-like"/>
</dbReference>
<reference evidence="3" key="2">
    <citation type="submission" date="2021-12" db="EMBL/GenBank/DDBJ databases">
        <title>Resequencing data analysis of finger millet.</title>
        <authorList>
            <person name="Hatakeyama M."/>
            <person name="Aluri S."/>
            <person name="Balachadran M.T."/>
            <person name="Sivarajan S.R."/>
            <person name="Poveda L."/>
            <person name="Shimizu-Inatsugi R."/>
            <person name="Schlapbach R."/>
            <person name="Sreeman S.M."/>
            <person name="Shimizu K.K."/>
        </authorList>
    </citation>
    <scope>NUCLEOTIDE SEQUENCE</scope>
</reference>